<dbReference type="Pfam" id="PF17777">
    <property type="entry name" value="RL10P_insert"/>
    <property type="match status" value="1"/>
</dbReference>
<dbReference type="InterPro" id="IPR050323">
    <property type="entry name" value="Ribosomal_protein_uL10"/>
</dbReference>
<evidence type="ECO:0000256" key="3">
    <source>
        <dbReference type="ARBA" id="ARBA00022884"/>
    </source>
</evidence>
<dbReference type="InterPro" id="IPR043141">
    <property type="entry name" value="Ribosomal_uL10-like_sf"/>
</dbReference>
<feature type="compositionally biased region" description="Basic and acidic residues" evidence="7">
    <location>
        <begin position="317"/>
        <end position="328"/>
    </location>
</feature>
<comment type="similarity">
    <text evidence="1 6">Belongs to the universal ribosomal protein uL10 family.</text>
</comment>
<reference evidence="9" key="1">
    <citation type="submission" date="2016-05" db="EMBL/GenBank/DDBJ databases">
        <title>Microbial consortia oxidize butane by reversing methanogenesis.</title>
        <authorList>
            <person name="Laso-Perez R."/>
            <person name="Richter M."/>
            <person name="Wegener G."/>
            <person name="Musat F."/>
        </authorList>
    </citation>
    <scope>NUCLEOTIDE SEQUENCE [LARGE SCALE GENOMIC DNA]</scope>
    <source>
        <strain evidence="9">BOX2</strain>
    </source>
</reference>
<keyword evidence="4 6" id="KW-0689">Ribosomal protein</keyword>
<feature type="compositionally biased region" description="Acidic residues" evidence="7">
    <location>
        <begin position="329"/>
        <end position="343"/>
    </location>
</feature>
<dbReference type="EMBL" id="LYOS01000003">
    <property type="protein sequence ID" value="OFV67697.1"/>
    <property type="molecule type" value="Genomic_DNA"/>
</dbReference>
<dbReference type="NCBIfam" id="NF003098">
    <property type="entry name" value="PRK04019.1-5"/>
    <property type="match status" value="1"/>
</dbReference>
<dbReference type="STRING" id="1838285.SCAL_001072"/>
<evidence type="ECO:0000313" key="10">
    <source>
        <dbReference type="Proteomes" id="UP000186940"/>
    </source>
</evidence>
<evidence type="ECO:0000256" key="4">
    <source>
        <dbReference type="ARBA" id="ARBA00022980"/>
    </source>
</evidence>
<dbReference type="GO" id="GO:0022625">
    <property type="term" value="C:cytosolic large ribosomal subunit"/>
    <property type="evidence" value="ECO:0007669"/>
    <property type="project" value="TreeGrafter"/>
</dbReference>
<dbReference type="Pfam" id="PF00466">
    <property type="entry name" value="Ribosomal_L10"/>
    <property type="match status" value="1"/>
</dbReference>
<dbReference type="InterPro" id="IPR001790">
    <property type="entry name" value="Ribosomal_uL10"/>
</dbReference>
<dbReference type="HAMAP" id="MF_00280">
    <property type="entry name" value="Ribosomal_uL10_arch"/>
    <property type="match status" value="1"/>
</dbReference>
<organism evidence="9 10">
    <name type="scientific">Candidatus Syntropharchaeum caldarium</name>
    <dbReference type="NCBI Taxonomy" id="1838285"/>
    <lineage>
        <taxon>Archaea</taxon>
        <taxon>Methanobacteriati</taxon>
        <taxon>Methanobacteriota</taxon>
        <taxon>Stenosarchaea group</taxon>
        <taxon>Methanomicrobia</taxon>
        <taxon>Methanosarcinales</taxon>
        <taxon>ANME-2 cluster</taxon>
        <taxon>Candidatus Syntropharchaeum</taxon>
    </lineage>
</organism>
<evidence type="ECO:0000256" key="5">
    <source>
        <dbReference type="ARBA" id="ARBA00023274"/>
    </source>
</evidence>
<dbReference type="InterPro" id="IPR022909">
    <property type="entry name" value="Ribosomal_uL10_arc"/>
</dbReference>
<keyword evidence="2 6" id="KW-0699">rRNA-binding</keyword>
<gene>
    <name evidence="6" type="primary">rpl10</name>
    <name evidence="6" type="synonym">rplP0</name>
    <name evidence="9" type="ORF">SCAL_001072</name>
</gene>
<comment type="caution">
    <text evidence="9">The sequence shown here is derived from an EMBL/GenBank/DDBJ whole genome shotgun (WGS) entry which is preliminary data.</text>
</comment>
<evidence type="ECO:0000256" key="7">
    <source>
        <dbReference type="SAM" id="MobiDB-lite"/>
    </source>
</evidence>
<comment type="function">
    <text evidence="6">Forms part of the ribosomal stalk, playing a central role in the interaction of the ribosome with GTP-bound translation factors.</text>
</comment>
<feature type="region of interest" description="Disordered" evidence="7">
    <location>
        <begin position="317"/>
        <end position="352"/>
    </location>
</feature>
<dbReference type="AlphaFoldDB" id="A0A1F2P8G7"/>
<dbReference type="CDD" id="cd05795">
    <property type="entry name" value="Ribosomal_P0_L10e"/>
    <property type="match status" value="1"/>
</dbReference>
<dbReference type="InterPro" id="IPR040637">
    <property type="entry name" value="Ribosomal_uL10-like_insert"/>
</dbReference>
<keyword evidence="5 6" id="KW-0687">Ribonucleoprotein</keyword>
<accession>A0A1F2P8G7</accession>
<evidence type="ECO:0000256" key="6">
    <source>
        <dbReference type="HAMAP-Rule" id="MF_00280"/>
    </source>
</evidence>
<dbReference type="Gene3D" id="6.10.140.760">
    <property type="match status" value="1"/>
</dbReference>
<proteinExistence type="inferred from homology"/>
<protein>
    <recommendedName>
        <fullName evidence="6">Large ribosomal subunit protein uL10</fullName>
    </recommendedName>
    <alternativeName>
        <fullName evidence="6">Acidic ribosomal protein P0 homolog</fullName>
    </alternativeName>
</protein>
<dbReference type="GO" id="GO:0070180">
    <property type="term" value="F:large ribosomal subunit rRNA binding"/>
    <property type="evidence" value="ECO:0007669"/>
    <property type="project" value="UniProtKB-UniRule"/>
</dbReference>
<keyword evidence="3 6" id="KW-0694">RNA-binding</keyword>
<dbReference type="Proteomes" id="UP000186940">
    <property type="component" value="Unassembled WGS sequence"/>
</dbReference>
<feature type="domain" description="Large ribosomal subunit protein uL10-like insertion" evidence="8">
    <location>
        <begin position="120"/>
        <end position="189"/>
    </location>
</feature>
<evidence type="ECO:0000313" key="9">
    <source>
        <dbReference type="EMBL" id="OFV67697.1"/>
    </source>
</evidence>
<dbReference type="GO" id="GO:0000027">
    <property type="term" value="P:ribosomal large subunit assembly"/>
    <property type="evidence" value="ECO:0007669"/>
    <property type="project" value="TreeGrafter"/>
</dbReference>
<dbReference type="GO" id="GO:0002181">
    <property type="term" value="P:cytoplasmic translation"/>
    <property type="evidence" value="ECO:0007669"/>
    <property type="project" value="TreeGrafter"/>
</dbReference>
<evidence type="ECO:0000256" key="2">
    <source>
        <dbReference type="ARBA" id="ARBA00022730"/>
    </source>
</evidence>
<comment type="subunit">
    <text evidence="6">Part of the 50S ribosomal subunit. Forms part of the ribosomal stalk which helps the ribosome interact with GTP-bound translation factors. Forms a heptameric L10(L12)2(L12)2(L12)2 complex, where L10 forms an elongated spine to which the L12 dimers bind in a sequential fashion.</text>
</comment>
<dbReference type="GO" id="GO:0003735">
    <property type="term" value="F:structural constituent of ribosome"/>
    <property type="evidence" value="ECO:0007669"/>
    <property type="project" value="TreeGrafter"/>
</dbReference>
<dbReference type="PANTHER" id="PTHR45699">
    <property type="entry name" value="60S ACIDIC RIBOSOMAL PROTEIN P0"/>
    <property type="match status" value="1"/>
</dbReference>
<name>A0A1F2P8G7_9EURY</name>
<dbReference type="SUPFAM" id="SSF160369">
    <property type="entry name" value="Ribosomal protein L10-like"/>
    <property type="match status" value="1"/>
</dbReference>
<evidence type="ECO:0000256" key="1">
    <source>
        <dbReference type="ARBA" id="ARBA00008889"/>
    </source>
</evidence>
<dbReference type="PANTHER" id="PTHR45699:SF3">
    <property type="entry name" value="LARGE RIBOSOMAL SUBUNIT PROTEIN UL10"/>
    <property type="match status" value="1"/>
</dbReference>
<dbReference type="Gene3D" id="3.30.70.1730">
    <property type="match status" value="1"/>
</dbReference>
<sequence>MTESDVARGGVRHTTHIPQWKLDEVAEIKRLIEEYNVFGLVALRGISSGQLQKIRRETRGKLVIKVARNNLIRRALTDIGGEVTKMIDYIEDQTAIVYSNLNPFKLYDILESMKVPAPIKGGTVSPIDITIEKGPTPFNPGPIVGELQKAGIPAAIEGGKVVIKTTKTVVHAGETVSKELASMLTRLEIYPLTVGLDVRAIYEDGMVFEPEMLVIDVAATVAKLAQGYHDAFNLAMHCAYPTDETIIPLIQKAFKEGYTLALEGAIPAPAIIGDLLQRAHRDLIQIASLLADTDALDEDLKATLELAPKSLTPVKEAKEVVKETKEATEEAAEDEEEKVDEEAAAGLGSLFG</sequence>
<dbReference type="InterPro" id="IPR043164">
    <property type="entry name" value="Ribosomal_uL10-like_insert_sf"/>
</dbReference>
<evidence type="ECO:0000259" key="8">
    <source>
        <dbReference type="Pfam" id="PF17777"/>
    </source>
</evidence>
<keyword evidence="10" id="KW-1185">Reference proteome</keyword>
<dbReference type="Gene3D" id="3.90.105.20">
    <property type="match status" value="1"/>
</dbReference>